<organism evidence="2 3">
    <name type="scientific">Treponema bryantii</name>
    <dbReference type="NCBI Taxonomy" id="163"/>
    <lineage>
        <taxon>Bacteria</taxon>
        <taxon>Pseudomonadati</taxon>
        <taxon>Spirochaetota</taxon>
        <taxon>Spirochaetia</taxon>
        <taxon>Spirochaetales</taxon>
        <taxon>Treponemataceae</taxon>
        <taxon>Treponema</taxon>
    </lineage>
</organism>
<sequence length="364" mass="43300">MKLKSMNHVLAAINRCDVILKNGQEQFVGLYYDEVNFDRPIVLFKCDWALNYYLAKALELMPVQCVEHKPLTRALFEYTKEGDYIDVKYMNAVATIYSNLDKFKNHKDKEDFDEELYNDVTIQLYQLESVVCKRAEKKFLIKEAKKIKVQSSAAKPLEFIQTAIPKIAEETGFDYRVIHNASKGTYEFYMETILDEYDFDLWVMAMVSMPDQKIYVGNRCLFRNFELSETALAVEYIKVLIKTSNEELRKEVKTFCDEFEINPRLFDITKNSIKTMLEMNYNYSGIEYGINDSMKTQVMVYLQDINDNAKMFEVCITYNEFSRNPDAFKKFIEEPKVQKKWNFWSRRKKYNQKYFDEKFQTIEQ</sequence>
<dbReference type="Gene3D" id="3.40.1690.10">
    <property type="entry name" value="secretion proteins EscU"/>
    <property type="match status" value="1"/>
</dbReference>
<evidence type="ECO:0000313" key="3">
    <source>
        <dbReference type="Proteomes" id="UP000182737"/>
    </source>
</evidence>
<reference evidence="3" key="1">
    <citation type="submission" date="2016-10" db="EMBL/GenBank/DDBJ databases">
        <authorList>
            <person name="Varghese N."/>
            <person name="Submissions S."/>
        </authorList>
    </citation>
    <scope>NUCLEOTIDE SEQUENCE [LARGE SCALE GENOMIC DNA]</scope>
    <source>
        <strain evidence="3">XBD1002</strain>
    </source>
</reference>
<comment type="similarity">
    <text evidence="1">Belongs to the type III secretion exporter family.</text>
</comment>
<evidence type="ECO:0000256" key="1">
    <source>
        <dbReference type="ARBA" id="ARBA00010690"/>
    </source>
</evidence>
<dbReference type="RefSeq" id="WP_074932169.1">
    <property type="nucleotide sequence ID" value="NZ_FORI01000007.1"/>
</dbReference>
<evidence type="ECO:0000313" key="2">
    <source>
        <dbReference type="EMBL" id="SFI84748.1"/>
    </source>
</evidence>
<protein>
    <submittedName>
        <fullName evidence="2">FlhB HrpN YscU SpaS Family</fullName>
    </submittedName>
</protein>
<dbReference type="GO" id="GO:0016020">
    <property type="term" value="C:membrane"/>
    <property type="evidence" value="ECO:0007669"/>
    <property type="project" value="InterPro"/>
</dbReference>
<dbReference type="EMBL" id="FORI01000007">
    <property type="protein sequence ID" value="SFI84748.1"/>
    <property type="molecule type" value="Genomic_DNA"/>
</dbReference>
<keyword evidence="3" id="KW-1185">Reference proteome</keyword>
<dbReference type="OrthoDB" id="363709at2"/>
<dbReference type="SUPFAM" id="SSF160544">
    <property type="entry name" value="EscU C-terminal domain-like"/>
    <property type="match status" value="1"/>
</dbReference>
<gene>
    <name evidence="2" type="ORF">SAMN04487775_10714</name>
</gene>
<dbReference type="AlphaFoldDB" id="A0A1I3LJ22"/>
<name>A0A1I3LJ22_9SPIR</name>
<dbReference type="Pfam" id="PF01312">
    <property type="entry name" value="Bac_export_2"/>
    <property type="match status" value="1"/>
</dbReference>
<dbReference type="InterPro" id="IPR006135">
    <property type="entry name" value="T3SS_substrate_exporter"/>
</dbReference>
<proteinExistence type="inferred from homology"/>
<accession>A0A1I3LJ22</accession>
<dbReference type="Proteomes" id="UP000182737">
    <property type="component" value="Unassembled WGS sequence"/>
</dbReference>
<dbReference type="InterPro" id="IPR029025">
    <property type="entry name" value="T3SS_substrate_exporter_C"/>
</dbReference>
<dbReference type="GO" id="GO:0009306">
    <property type="term" value="P:protein secretion"/>
    <property type="evidence" value="ECO:0007669"/>
    <property type="project" value="InterPro"/>
</dbReference>